<dbReference type="PANTHER" id="PTHR13794">
    <property type="entry name" value="ENOLASE SUPERFAMILY, MANDELATE RACEMASE"/>
    <property type="match status" value="1"/>
</dbReference>
<dbReference type="EMBL" id="UINC01217931">
    <property type="protein sequence ID" value="SVE44744.1"/>
    <property type="molecule type" value="Genomic_DNA"/>
</dbReference>
<dbReference type="GO" id="GO:0000287">
    <property type="term" value="F:magnesium ion binding"/>
    <property type="evidence" value="ECO:0007669"/>
    <property type="project" value="TreeGrafter"/>
</dbReference>
<keyword evidence="2" id="KW-0479">Metal-binding</keyword>
<accession>A0A383DK95</accession>
<dbReference type="PANTHER" id="PTHR13794:SF58">
    <property type="entry name" value="MITOCHONDRIAL ENOLASE SUPERFAMILY MEMBER 1"/>
    <property type="match status" value="1"/>
</dbReference>
<feature type="domain" description="Mandelate racemase/muconate lactonizing enzyme C-terminal" evidence="4">
    <location>
        <begin position="2"/>
        <end position="80"/>
    </location>
</feature>
<dbReference type="SMART" id="SM00922">
    <property type="entry name" value="MR_MLE"/>
    <property type="match status" value="1"/>
</dbReference>
<evidence type="ECO:0000256" key="2">
    <source>
        <dbReference type="ARBA" id="ARBA00022723"/>
    </source>
</evidence>
<dbReference type="SUPFAM" id="SSF51604">
    <property type="entry name" value="Enolase C-terminal domain-like"/>
    <property type="match status" value="1"/>
</dbReference>
<name>A0A383DK95_9ZZZZ</name>
<sequence length="208" mass="21856">TTKRLLEAAKIGISRVASVRSAVGPNVEVLVDCHSCFDRDSSLVVAGELANLGIGWFEEPIEPTQDPKGLAYVAGRVSMPVAGGESGYGETFFADLVNRGAIRIVMPDVKYCGGVAEACRIGRSAVQTAGSISIHSPSGPVSQLASACVTAAIPGAMALEHAVDEAPWRAEILEPPERIENGRFWFPKGATAALNMHVMSLHGTAWVS</sequence>
<dbReference type="GO" id="GO:0016052">
    <property type="term" value="P:carbohydrate catabolic process"/>
    <property type="evidence" value="ECO:0007669"/>
    <property type="project" value="TreeGrafter"/>
</dbReference>
<evidence type="ECO:0000259" key="4">
    <source>
        <dbReference type="SMART" id="SM00922"/>
    </source>
</evidence>
<proteinExistence type="predicted"/>
<feature type="non-terminal residue" evidence="5">
    <location>
        <position position="1"/>
    </location>
</feature>
<gene>
    <name evidence="5" type="ORF">METZ01_LOCUS497598</name>
</gene>
<dbReference type="InterPro" id="IPR046945">
    <property type="entry name" value="RHMD-like"/>
</dbReference>
<evidence type="ECO:0000313" key="5">
    <source>
        <dbReference type="EMBL" id="SVE44744.1"/>
    </source>
</evidence>
<evidence type="ECO:0000256" key="1">
    <source>
        <dbReference type="ARBA" id="ARBA00001946"/>
    </source>
</evidence>
<dbReference type="GO" id="GO:0016836">
    <property type="term" value="F:hydro-lyase activity"/>
    <property type="evidence" value="ECO:0007669"/>
    <property type="project" value="TreeGrafter"/>
</dbReference>
<organism evidence="5">
    <name type="scientific">marine metagenome</name>
    <dbReference type="NCBI Taxonomy" id="408172"/>
    <lineage>
        <taxon>unclassified sequences</taxon>
        <taxon>metagenomes</taxon>
        <taxon>ecological metagenomes</taxon>
    </lineage>
</organism>
<keyword evidence="3" id="KW-0460">Magnesium</keyword>
<evidence type="ECO:0000256" key="3">
    <source>
        <dbReference type="ARBA" id="ARBA00022842"/>
    </source>
</evidence>
<dbReference type="InterPro" id="IPR013342">
    <property type="entry name" value="Mandelate_racemase_C"/>
</dbReference>
<reference evidence="5" key="1">
    <citation type="submission" date="2018-05" db="EMBL/GenBank/DDBJ databases">
        <authorList>
            <person name="Lanie J.A."/>
            <person name="Ng W.-L."/>
            <person name="Kazmierczak K.M."/>
            <person name="Andrzejewski T.M."/>
            <person name="Davidsen T.M."/>
            <person name="Wayne K.J."/>
            <person name="Tettelin H."/>
            <person name="Glass J.I."/>
            <person name="Rusch D."/>
            <person name="Podicherti R."/>
            <person name="Tsui H.-C.T."/>
            <person name="Winkler M.E."/>
        </authorList>
    </citation>
    <scope>NUCLEOTIDE SEQUENCE</scope>
</reference>
<protein>
    <recommendedName>
        <fullName evidence="4">Mandelate racemase/muconate lactonizing enzyme C-terminal domain-containing protein</fullName>
    </recommendedName>
</protein>
<dbReference type="InterPro" id="IPR029065">
    <property type="entry name" value="Enolase_C-like"/>
</dbReference>
<comment type="cofactor">
    <cofactor evidence="1">
        <name>Mg(2+)</name>
        <dbReference type="ChEBI" id="CHEBI:18420"/>
    </cofactor>
</comment>
<dbReference type="Pfam" id="PF13378">
    <property type="entry name" value="MR_MLE_C"/>
    <property type="match status" value="1"/>
</dbReference>
<dbReference type="Gene3D" id="3.20.20.120">
    <property type="entry name" value="Enolase-like C-terminal domain"/>
    <property type="match status" value="1"/>
</dbReference>
<dbReference type="InterPro" id="IPR036849">
    <property type="entry name" value="Enolase-like_C_sf"/>
</dbReference>
<dbReference type="AlphaFoldDB" id="A0A383DK95"/>